<dbReference type="Gene3D" id="1.25.40.10">
    <property type="entry name" value="Tetratricopeptide repeat domain"/>
    <property type="match status" value="1"/>
</dbReference>
<dbReference type="InterPro" id="IPR032466">
    <property type="entry name" value="Metal_Hydrolase"/>
</dbReference>
<dbReference type="PANTHER" id="PTHR43135:SF3">
    <property type="entry name" value="ALPHA-D-RIBOSE 1-METHYLPHOSPHONATE 5-TRIPHOSPHATE DIPHOSPHATASE"/>
    <property type="match status" value="1"/>
</dbReference>
<feature type="signal peptide" evidence="2">
    <location>
        <begin position="1"/>
        <end position="18"/>
    </location>
</feature>
<dbReference type="Gene3D" id="3.20.20.140">
    <property type="entry name" value="Metal-dependent hydrolases"/>
    <property type="match status" value="2"/>
</dbReference>
<accession>A0A2U3KAT8</accession>
<dbReference type="GO" id="GO:0016810">
    <property type="term" value="F:hydrolase activity, acting on carbon-nitrogen (but not peptide) bonds"/>
    <property type="evidence" value="ECO:0007669"/>
    <property type="project" value="InterPro"/>
</dbReference>
<dbReference type="InterPro" id="IPR006680">
    <property type="entry name" value="Amidohydro-rel"/>
</dbReference>
<dbReference type="Gene3D" id="2.30.40.10">
    <property type="entry name" value="Urease, subunit C, domain 1"/>
    <property type="match status" value="2"/>
</dbReference>
<evidence type="ECO:0000259" key="3">
    <source>
        <dbReference type="Pfam" id="PF01979"/>
    </source>
</evidence>
<dbReference type="PROSITE" id="PS50005">
    <property type="entry name" value="TPR"/>
    <property type="match status" value="1"/>
</dbReference>
<dbReference type="SUPFAM" id="SSF48452">
    <property type="entry name" value="TPR-like"/>
    <property type="match status" value="1"/>
</dbReference>
<gene>
    <name evidence="4" type="ORF">SBA1_160030</name>
</gene>
<keyword evidence="1" id="KW-0802">TPR repeat</keyword>
<reference evidence="5" key="1">
    <citation type="submission" date="2018-02" db="EMBL/GenBank/DDBJ databases">
        <authorList>
            <person name="Hausmann B."/>
        </authorList>
    </citation>
    <scope>NUCLEOTIDE SEQUENCE [LARGE SCALE GENOMIC DNA]</scope>
    <source>
        <strain evidence="5">Peat soil MAG SbA1</strain>
    </source>
</reference>
<dbReference type="SUPFAM" id="SSF51556">
    <property type="entry name" value="Metallo-dependent hydrolases"/>
    <property type="match status" value="1"/>
</dbReference>
<feature type="chain" id="PRO_5015502532" evidence="2">
    <location>
        <begin position="19"/>
        <end position="599"/>
    </location>
</feature>
<dbReference type="PANTHER" id="PTHR43135">
    <property type="entry name" value="ALPHA-D-RIBOSE 1-METHYLPHOSPHONATE 5-TRIPHOSPHATE DIPHOSPHATASE"/>
    <property type="match status" value="1"/>
</dbReference>
<sequence length="599" mass="65837">MKKSFTLLVLLSPLVCLVAQQTPSTKPRSLVLTHVTVIDTTGGPAKVDMTVVITGDRIAEIGKSRATRTPKNAEIVNGNSKFLIPGLWDMHVHWYDKDYLPLFIANGVTGTRQMYGVPMFQQWRKEIEAGQLLGPHMLIPSPIVDGPKPVWPGSIAVANASEGRQAVIQVKQGGADFVKVYSLLSRDAYFAIADESKKQGIPFEGHVPDSVTLEEASNAGQMTVEHLTGVLAACSSHEAELLKSAQETVAAIDTGQLPSVRFWGPEFRARQKLALETYSPQKAETVFGELKKNHTWQCPTLTVLRSMAYSDDPSFTNDPRLKYIPRDIVSSWNPKADPFLKDKTAEDWALSKKVFSKDLDIVGAMERAGVEILAGTDTLNPYCLPGFSLHDELGLLVQSGLTPMQALQAATRNPARFLGREKDLGTIATGKIADLVLLDANPLDDIGNTRKISAVVFGGKFYSRTSLDEMLAKIETLARRQSIGEVLLKTIQEQNVEAAIKQYHDLKTTQPTAYDFGESALSDLGERLEEMKRFKEALRIFELNSEENPSSYTYDSLGEACMTAGDRNCAMTSFKKALELSPSDTNATERLKKLDAAPE</sequence>
<dbReference type="InterPro" id="IPR051781">
    <property type="entry name" value="Metallo-dep_Hydrolase"/>
</dbReference>
<evidence type="ECO:0000256" key="2">
    <source>
        <dbReference type="SAM" id="SignalP"/>
    </source>
</evidence>
<dbReference type="Proteomes" id="UP000238701">
    <property type="component" value="Unassembled WGS sequence"/>
</dbReference>
<evidence type="ECO:0000313" key="5">
    <source>
        <dbReference type="Proteomes" id="UP000238701"/>
    </source>
</evidence>
<dbReference type="InterPro" id="IPR011059">
    <property type="entry name" value="Metal-dep_hydrolase_composite"/>
</dbReference>
<evidence type="ECO:0000256" key="1">
    <source>
        <dbReference type="PROSITE-ProRule" id="PRU00339"/>
    </source>
</evidence>
<dbReference type="InterPro" id="IPR011990">
    <property type="entry name" value="TPR-like_helical_dom_sf"/>
</dbReference>
<dbReference type="AlphaFoldDB" id="A0A2U3KAT8"/>
<feature type="domain" description="Amidohydrolase-related" evidence="3">
    <location>
        <begin position="82"/>
        <end position="460"/>
    </location>
</feature>
<keyword evidence="2" id="KW-0732">Signal</keyword>
<proteinExistence type="predicted"/>
<feature type="repeat" description="TPR" evidence="1">
    <location>
        <begin position="551"/>
        <end position="584"/>
    </location>
</feature>
<keyword evidence="4" id="KW-0378">Hydrolase</keyword>
<dbReference type="EMBL" id="OMOD01000068">
    <property type="protein sequence ID" value="SPF36660.1"/>
    <property type="molecule type" value="Genomic_DNA"/>
</dbReference>
<dbReference type="InterPro" id="IPR019734">
    <property type="entry name" value="TPR_rpt"/>
</dbReference>
<name>A0A2U3KAT8_9BACT</name>
<dbReference type="SUPFAM" id="SSF51338">
    <property type="entry name" value="Composite domain of metallo-dependent hydrolases"/>
    <property type="match status" value="1"/>
</dbReference>
<evidence type="ECO:0000313" key="4">
    <source>
        <dbReference type="EMBL" id="SPF36660.1"/>
    </source>
</evidence>
<dbReference type="OrthoDB" id="9797498at2"/>
<organism evidence="4 5">
    <name type="scientific">Candidatus Sulfotelmatobacter kueseliae</name>
    <dbReference type="NCBI Taxonomy" id="2042962"/>
    <lineage>
        <taxon>Bacteria</taxon>
        <taxon>Pseudomonadati</taxon>
        <taxon>Acidobacteriota</taxon>
        <taxon>Terriglobia</taxon>
        <taxon>Terriglobales</taxon>
        <taxon>Candidatus Korobacteraceae</taxon>
        <taxon>Candidatus Sulfotelmatobacter</taxon>
    </lineage>
</organism>
<protein>
    <submittedName>
        <fullName evidence="4">Amidohydrolase (Modular protein)</fullName>
    </submittedName>
</protein>
<dbReference type="Pfam" id="PF01979">
    <property type="entry name" value="Amidohydro_1"/>
    <property type="match status" value="1"/>
</dbReference>